<dbReference type="KEGG" id="mpi:Mpet_0475"/>
<reference evidence="2 3" key="1">
    <citation type="journal article" date="2010" name="Stand. Genomic Sci.">
        <title>Complete genome sequence of Methanoplanus petrolearius type strain (SEBR 4847).</title>
        <authorList>
            <person name="Brambilla E."/>
            <person name="Djao O.D."/>
            <person name="Daligault H."/>
            <person name="Lapidus A."/>
            <person name="Lucas S."/>
            <person name="Hammon N."/>
            <person name="Nolan M."/>
            <person name="Tice H."/>
            <person name="Cheng J.F."/>
            <person name="Han C."/>
            <person name="Tapia R."/>
            <person name="Goodwin L."/>
            <person name="Pitluck S."/>
            <person name="Liolios K."/>
            <person name="Ivanova N."/>
            <person name="Mavromatis K."/>
            <person name="Mikhailova N."/>
            <person name="Pati A."/>
            <person name="Chen A."/>
            <person name="Palaniappan K."/>
            <person name="Land M."/>
            <person name="Hauser L."/>
            <person name="Chang Y.J."/>
            <person name="Jeffries C.D."/>
            <person name="Rohde M."/>
            <person name="Spring S."/>
            <person name="Sikorski J."/>
            <person name="Goker M."/>
            <person name="Woyke T."/>
            <person name="Bristow J."/>
            <person name="Eisen J.A."/>
            <person name="Markowitz V."/>
            <person name="Hugenholtz P."/>
            <person name="Kyrpides N.C."/>
            <person name="Klenk H.P."/>
        </authorList>
    </citation>
    <scope>NUCLEOTIDE SEQUENCE [LARGE SCALE GENOMIC DNA]</scope>
    <source>
        <strain evidence="3">DSM 11571 / OCM 486 / SEBR 4847</strain>
    </source>
</reference>
<gene>
    <name evidence="2" type="ordered locus">Mpet_0475</name>
</gene>
<dbReference type="eggNOG" id="arCOG07809">
    <property type="taxonomic scope" value="Archaea"/>
</dbReference>
<accession>E1RH25</accession>
<keyword evidence="3" id="KW-1185">Reference proteome</keyword>
<feature type="compositionally biased region" description="Basic and acidic residues" evidence="1">
    <location>
        <begin position="343"/>
        <end position="362"/>
    </location>
</feature>
<organism evidence="2 3">
    <name type="scientific">Methanolacinia petrolearia (strain DSM 11571 / OCM 486 / SEBR 4847)</name>
    <name type="common">Methanoplanus petrolearius</name>
    <dbReference type="NCBI Taxonomy" id="679926"/>
    <lineage>
        <taxon>Archaea</taxon>
        <taxon>Methanobacteriati</taxon>
        <taxon>Methanobacteriota</taxon>
        <taxon>Stenosarchaea group</taxon>
        <taxon>Methanomicrobia</taxon>
        <taxon>Methanomicrobiales</taxon>
        <taxon>Methanomicrobiaceae</taxon>
        <taxon>Methanolacinia</taxon>
    </lineage>
</organism>
<evidence type="ECO:0000256" key="1">
    <source>
        <dbReference type="SAM" id="MobiDB-lite"/>
    </source>
</evidence>
<dbReference type="GeneID" id="9742923"/>
<dbReference type="Proteomes" id="UP000006565">
    <property type="component" value="Chromosome"/>
</dbReference>
<proteinExistence type="predicted"/>
<dbReference type="EMBL" id="CP002117">
    <property type="protein sequence ID" value="ADN35249.1"/>
    <property type="molecule type" value="Genomic_DNA"/>
</dbReference>
<evidence type="ECO:0000313" key="3">
    <source>
        <dbReference type="Proteomes" id="UP000006565"/>
    </source>
</evidence>
<dbReference type="HOGENOM" id="CLU_013770_0_0_2"/>
<feature type="region of interest" description="Disordered" evidence="1">
    <location>
        <begin position="774"/>
        <end position="801"/>
    </location>
</feature>
<protein>
    <submittedName>
        <fullName evidence="2">Uncharacterized protein</fullName>
    </submittedName>
</protein>
<evidence type="ECO:0000313" key="2">
    <source>
        <dbReference type="EMBL" id="ADN35249.1"/>
    </source>
</evidence>
<dbReference type="STRING" id="679926.Mpet_0475"/>
<name>E1RH25_METP4</name>
<dbReference type="RefSeq" id="WP_013328427.1">
    <property type="nucleotide sequence ID" value="NC_014507.1"/>
</dbReference>
<feature type="region of interest" description="Disordered" evidence="1">
    <location>
        <begin position="343"/>
        <end position="369"/>
    </location>
</feature>
<sequence>MNPEKDAAATKKEIEKALSLLFPGGGVVELRAISDYNIHSGYFDNSETLAEKAEKISRLSDVSGVYVTLNQVNPALLSRRANRIKMKLGRKDATTADADINRRKWLPVDLDPVRPSGVSSTEEEHQAAITKAKKIARFLQTLGFPRPILADSGNGAHILYAVDLPNDDDTTALVKDCLTTLDALFSDDSVTVDTANYNAARIWKLYGTVSRKGDDTPDRPHRISRIIDTPEETQIAGADTLRKLADLLPKDDEKPQAKSGDKKIDLSEWLSDHGIAVANERPWQGGTLYVLEECPFSSAHKDGAFAIQFSNGAIYAGCHHNSCGGGKQRWSELRAMYEIKSGRKERNAGRQNENTDKTEKTIRRGGNSFPEKTREKAAGILKNGDPVKFMLDTFSKFHVGDETLAECLLMSIASQSVMNTNGLHVFVSGKSGKGKSVACRAMMKLVPEDYRLRGKVSDKALYYNRDLKPETVFLFDDSHLSEDVCEILKSATTNFREKIEYQTLTTDRQLRIYNIPERCIWWVAKVESIGDDQVLNRMLTVWIDDTSEQDHRVLDNLKRCEAREIIVVGEPAEVGICRCIWTMLKEETTYVSIPFAERVQFSSSANRRNPAIFFDLVKCHALLFKEQRERFTPVDEDGNSVENIAAIRATVDDFNAAVRIYAAINGDSGSQETKLTKNEADALDVICKMGWETVTIKMLQDVMGISYHQARRIFQGYSRGDYSYSGLLEKCPAIGFIDATVSQEVDGYMVRRRENQFSFDYEIYQEWNRRTPVWLDEEENDNGPGDDDGGPGEDAPPESSSVCNFAQSLHTVCKTNLQTKTGTEDGSFTENCTDDGDHLPVNSCLHKNPGAQEMNNRPIPIQKCVCTRGNFANIEKEYPDMPGNEETAADNNSLVCKNISQPVVNVCKVTNVPGDVSPVDARGSTLPLQGVLDHRDFVRTEKELGKCDLCGMGKAVFSSDELKMSICERCFGRLLRERGNQSS</sequence>
<dbReference type="OrthoDB" id="117814at2157"/>
<dbReference type="AlphaFoldDB" id="E1RH25"/>
<feature type="compositionally biased region" description="Acidic residues" evidence="1">
    <location>
        <begin position="775"/>
        <end position="791"/>
    </location>
</feature>